<reference evidence="3" key="1">
    <citation type="submission" date="2016-12" db="EMBL/GenBank/DDBJ databases">
        <title>Draft Genome Sequences od Carboxydothermus pertinax and islandicus, Hydrogenogenic Carboxydotrophic Bacteria.</title>
        <authorList>
            <person name="Fukuyama Y."/>
            <person name="Ohmae K."/>
            <person name="Yoneda Y."/>
            <person name="Yoshida T."/>
            <person name="Sako Y."/>
        </authorList>
    </citation>
    <scope>NUCLEOTIDE SEQUENCE [LARGE SCALE GENOMIC DNA]</scope>
    <source>
        <strain evidence="3">SET</strain>
    </source>
</reference>
<dbReference type="Gene3D" id="3.40.50.300">
    <property type="entry name" value="P-loop containing nucleotide triphosphate hydrolases"/>
    <property type="match status" value="1"/>
</dbReference>
<feature type="coiled-coil region" evidence="1">
    <location>
        <begin position="26"/>
        <end position="53"/>
    </location>
</feature>
<dbReference type="RefSeq" id="WP_075866288.1">
    <property type="nucleotide sequence ID" value="NZ_BDJL01000132.1"/>
</dbReference>
<evidence type="ECO:0000256" key="1">
    <source>
        <dbReference type="SAM" id="Coils"/>
    </source>
</evidence>
<dbReference type="InterPro" id="IPR027417">
    <property type="entry name" value="P-loop_NTPase"/>
</dbReference>
<evidence type="ECO:0000313" key="2">
    <source>
        <dbReference type="EMBL" id="GAV26119.1"/>
    </source>
</evidence>
<dbReference type="EMBL" id="BDJL01000132">
    <property type="protein sequence ID" value="GAV26119.1"/>
    <property type="molecule type" value="Genomic_DNA"/>
</dbReference>
<protein>
    <submittedName>
        <fullName evidence="2">ATPase</fullName>
    </submittedName>
</protein>
<dbReference type="STRING" id="661089.ciss_20520"/>
<gene>
    <name evidence="2" type="ORF">ciss_20520</name>
</gene>
<dbReference type="OrthoDB" id="2380879at2"/>
<dbReference type="Proteomes" id="UP000187338">
    <property type="component" value="Unassembled WGS sequence"/>
</dbReference>
<keyword evidence="1" id="KW-0175">Coiled coil</keyword>
<organism evidence="2 3">
    <name type="scientific">Carboxydothermus islandicus</name>
    <dbReference type="NCBI Taxonomy" id="661089"/>
    <lineage>
        <taxon>Bacteria</taxon>
        <taxon>Bacillati</taxon>
        <taxon>Bacillota</taxon>
        <taxon>Clostridia</taxon>
        <taxon>Thermoanaerobacterales</taxon>
        <taxon>Thermoanaerobacteraceae</taxon>
        <taxon>Carboxydothermus</taxon>
    </lineage>
</organism>
<dbReference type="SUPFAM" id="SSF52540">
    <property type="entry name" value="P-loop containing nucleoside triphosphate hydrolases"/>
    <property type="match status" value="1"/>
</dbReference>
<proteinExistence type="predicted"/>
<evidence type="ECO:0000313" key="3">
    <source>
        <dbReference type="Proteomes" id="UP000187338"/>
    </source>
</evidence>
<sequence length="217" mass="24750">MREKLLQLEEALNQLEQYYLIRKGQKEQIEKELLEKEEKLKKLTAERDKLEKTRYLLLVAGQYAREQAKKYLEDIATSTLQYVFGPEISLEIELSERAGANTAEFFVVSDYGSLKVKNRPEDARGGGVVDILSLALRIFLLNAVEPKIKGPLLLDEPGKHVSDEFVSSLAMFLKETSRHFNRQVIMVTHNQNLAGIADKAFLVELKEGVSEVRELNL</sequence>
<comment type="caution">
    <text evidence="2">The sequence shown here is derived from an EMBL/GenBank/DDBJ whole genome shotgun (WGS) entry which is preliminary data.</text>
</comment>
<name>A0A1L8D4L8_9THEO</name>
<dbReference type="AlphaFoldDB" id="A0A1L8D4L8"/>
<accession>A0A1L8D4L8</accession>
<keyword evidence="3" id="KW-1185">Reference proteome</keyword>